<dbReference type="GO" id="GO:0016807">
    <property type="term" value="F:cysteine-type carboxypeptidase activity"/>
    <property type="evidence" value="ECO:0007669"/>
    <property type="project" value="TreeGrafter"/>
</dbReference>
<dbReference type="InterPro" id="IPR014044">
    <property type="entry name" value="CAP_dom"/>
</dbReference>
<dbReference type="Pfam" id="PF00188">
    <property type="entry name" value="CAP"/>
    <property type="match status" value="1"/>
</dbReference>
<dbReference type="PANTHER" id="PTHR18063:SF6">
    <property type="entry name" value="UBIQUITIN CARBOXYL-TERMINAL HYDROLASE"/>
    <property type="match status" value="1"/>
</dbReference>
<evidence type="ECO:0008006" key="7">
    <source>
        <dbReference type="Google" id="ProtNLM"/>
    </source>
</evidence>
<dbReference type="InterPro" id="IPR007518">
    <property type="entry name" value="MINDY"/>
</dbReference>
<dbReference type="Pfam" id="PF04424">
    <property type="entry name" value="MINDY_DUB"/>
    <property type="match status" value="1"/>
</dbReference>
<dbReference type="CDD" id="cd02440">
    <property type="entry name" value="AdoMet_MTases"/>
    <property type="match status" value="1"/>
</dbReference>
<feature type="domain" description="MINDY deubiquitinase" evidence="3">
    <location>
        <begin position="5"/>
        <end position="256"/>
    </location>
</feature>
<reference evidence="5 6" key="1">
    <citation type="journal article" date="2024" name="Nat. Commun.">
        <title>Phylogenomics reveals the evolutionary origins of lichenization in chlorophyte algae.</title>
        <authorList>
            <person name="Puginier C."/>
            <person name="Libourel C."/>
            <person name="Otte J."/>
            <person name="Skaloud P."/>
            <person name="Haon M."/>
            <person name="Grisel S."/>
            <person name="Petersen M."/>
            <person name="Berrin J.G."/>
            <person name="Delaux P.M."/>
            <person name="Dal Grande F."/>
            <person name="Keller J."/>
        </authorList>
    </citation>
    <scope>NUCLEOTIDE SEQUENCE [LARGE SCALE GENOMIC DNA]</scope>
    <source>
        <strain evidence="5 6">SAG 245.80</strain>
    </source>
</reference>
<evidence type="ECO:0000259" key="2">
    <source>
        <dbReference type="Pfam" id="PF00188"/>
    </source>
</evidence>
<dbReference type="PANTHER" id="PTHR18063">
    <property type="entry name" value="NF-E2 INDUCIBLE PROTEIN"/>
    <property type="match status" value="1"/>
</dbReference>
<dbReference type="AlphaFoldDB" id="A0AAW1QHQ4"/>
<feature type="region of interest" description="Disordered" evidence="1">
    <location>
        <begin position="320"/>
        <end position="356"/>
    </location>
</feature>
<dbReference type="Gene3D" id="3.40.50.150">
    <property type="entry name" value="Vaccinia Virus protein VP39"/>
    <property type="match status" value="1"/>
</dbReference>
<keyword evidence="6" id="KW-1185">Reference proteome</keyword>
<dbReference type="GO" id="GO:0071108">
    <property type="term" value="P:protein K48-linked deubiquitination"/>
    <property type="evidence" value="ECO:0007669"/>
    <property type="project" value="TreeGrafter"/>
</dbReference>
<dbReference type="InterPro" id="IPR041698">
    <property type="entry name" value="Methyltransf_25"/>
</dbReference>
<dbReference type="CDD" id="cd05379">
    <property type="entry name" value="CAP_bacterial"/>
    <property type="match status" value="1"/>
</dbReference>
<gene>
    <name evidence="5" type="ORF">WJX81_005721</name>
</gene>
<dbReference type="InterPro" id="IPR029063">
    <property type="entry name" value="SAM-dependent_MTases_sf"/>
</dbReference>
<feature type="compositionally biased region" description="Low complexity" evidence="1">
    <location>
        <begin position="339"/>
        <end position="352"/>
    </location>
</feature>
<dbReference type="SUPFAM" id="SSF55797">
    <property type="entry name" value="PR-1-like"/>
    <property type="match status" value="1"/>
</dbReference>
<dbReference type="GO" id="GO:0005829">
    <property type="term" value="C:cytosol"/>
    <property type="evidence" value="ECO:0007669"/>
    <property type="project" value="TreeGrafter"/>
</dbReference>
<feature type="compositionally biased region" description="Basic and acidic residues" evidence="1">
    <location>
        <begin position="324"/>
        <end position="338"/>
    </location>
</feature>
<dbReference type="InterPro" id="IPR035940">
    <property type="entry name" value="CAP_sf"/>
</dbReference>
<evidence type="ECO:0000313" key="6">
    <source>
        <dbReference type="Proteomes" id="UP001445335"/>
    </source>
</evidence>
<sequence length="969" mass="103434">MAQASYKIKTIEFGPSCRKVQIVVQNENGPCPLLAIANCLLLRNAIQLPANAPDVTQERLISLVAGHLLDANSEERLAATSPEYTANVRQSISDVIALLPKLATGVDVNVRFHNVHAFEYTDDVAIFPLLDIDLVHGWLVDPQDAAAGALAGRSYNEVLTQLVTVLGDEPAAFLERSGNQLTEHGLVQLHDAMRPQQLAVFFRNNHFNVLFKHCGSGSSDGALMTLVTDQGYLHEQDVVWERLDSVHNDTTFLRSDLAPFQAPPNRDLADRAAMAASLAQAAFASIVPQRQGKTVEGVGGSGPATDGDADLALALQLQEEENERAEQAARQERKEGELRQQQAAPAGQRQGQDPNYVPCVTHPGKDCVQGSKVVALAPFDAVDACPTVAIEGTSLTEKSIEDQISTCINAVRQKPDTFACQYPCRYADWRGDVVSPVRGPMAFAGTPGTDELNSAAQAHSADQARNNFFSHDGSDNSTLADRAAGAGFLTFPLGENIAAGFNSVRSLVLAWMCSEGHRTNLMGCGFDTMGTGMGFNPASYYKSYFTQDFGCSRDDFNCQCPQIVDPATAAPPANGASALLVAALGGAPDLALGAAGVAIAFEGGASGGGVADVQPFPGLPGVFLIEVDHPDKYTGSVTVSLPDAGDVAPLRYQVVTRALAVQSLGTFRRGVVQAPSEGVSSEAEEAESDDWSLYDYPALYHRVFGYRDFKTEADFLRKVHVQLCGRKAKAFLEVGCGPGQHSIALAERGTMVYALDNHTEMLSYARELAAAAGARITFLEADMEDFSLPGGAQADVAFLPLGTLAHALSNEAAMATLRACRQALRPGGLLILELTHPEDIFNGQLLAGDTWDIEAEEDAPALMVEFGSEETDEIDAETQVVRRRLVVSEVEAAEGGEEGDAQVEVLGEGIVLQRVFTLQEIRLLSEAAGLTLAATYGELDTSIALADEEAYRLVACLQRPSVDTLGPQT</sequence>
<dbReference type="SUPFAM" id="SSF53335">
    <property type="entry name" value="S-adenosyl-L-methionine-dependent methyltransferases"/>
    <property type="match status" value="1"/>
</dbReference>
<organism evidence="5 6">
    <name type="scientific">Elliptochloris bilobata</name>
    <dbReference type="NCBI Taxonomy" id="381761"/>
    <lineage>
        <taxon>Eukaryota</taxon>
        <taxon>Viridiplantae</taxon>
        <taxon>Chlorophyta</taxon>
        <taxon>core chlorophytes</taxon>
        <taxon>Trebouxiophyceae</taxon>
        <taxon>Trebouxiophyceae incertae sedis</taxon>
        <taxon>Elliptochloris clade</taxon>
        <taxon>Elliptochloris</taxon>
    </lineage>
</organism>
<protein>
    <recommendedName>
        <fullName evidence="7">MINDY deubiquitinase domain-containing protein</fullName>
    </recommendedName>
</protein>
<feature type="domain" description="SCP" evidence="2">
    <location>
        <begin position="450"/>
        <end position="549"/>
    </location>
</feature>
<comment type="caution">
    <text evidence="5">The sequence shown here is derived from an EMBL/GenBank/DDBJ whole genome shotgun (WGS) entry which is preliminary data.</text>
</comment>
<evidence type="ECO:0000259" key="4">
    <source>
        <dbReference type="Pfam" id="PF13649"/>
    </source>
</evidence>
<proteinExistence type="predicted"/>
<dbReference type="Proteomes" id="UP001445335">
    <property type="component" value="Unassembled WGS sequence"/>
</dbReference>
<dbReference type="Gene3D" id="2.20.25.110">
    <property type="entry name" value="S-adenosyl-L-methionine-dependent methyltransferases"/>
    <property type="match status" value="1"/>
</dbReference>
<accession>A0AAW1QHQ4</accession>
<dbReference type="Pfam" id="PF13649">
    <property type="entry name" value="Methyltransf_25"/>
    <property type="match status" value="1"/>
</dbReference>
<evidence type="ECO:0000256" key="1">
    <source>
        <dbReference type="SAM" id="MobiDB-lite"/>
    </source>
</evidence>
<dbReference type="GO" id="GO:0004843">
    <property type="term" value="F:cysteine-type deubiquitinase activity"/>
    <property type="evidence" value="ECO:0007669"/>
    <property type="project" value="InterPro"/>
</dbReference>
<dbReference type="GO" id="GO:1990380">
    <property type="term" value="F:K48-linked deubiquitinase activity"/>
    <property type="evidence" value="ECO:0007669"/>
    <property type="project" value="InterPro"/>
</dbReference>
<evidence type="ECO:0000259" key="3">
    <source>
        <dbReference type="Pfam" id="PF04424"/>
    </source>
</evidence>
<feature type="domain" description="Methyltransferase" evidence="4">
    <location>
        <begin position="732"/>
        <end position="828"/>
    </location>
</feature>
<name>A0AAW1QHQ4_9CHLO</name>
<dbReference type="InterPro" id="IPR033979">
    <property type="entry name" value="MINDY_domain"/>
</dbReference>
<dbReference type="GO" id="GO:0071944">
    <property type="term" value="C:cell periphery"/>
    <property type="evidence" value="ECO:0007669"/>
    <property type="project" value="TreeGrafter"/>
</dbReference>
<evidence type="ECO:0000313" key="5">
    <source>
        <dbReference type="EMBL" id="KAK9820975.1"/>
    </source>
</evidence>
<dbReference type="EMBL" id="JALJOU010000110">
    <property type="protein sequence ID" value="KAK9820975.1"/>
    <property type="molecule type" value="Genomic_DNA"/>
</dbReference>
<dbReference type="Gene3D" id="3.40.33.10">
    <property type="entry name" value="CAP"/>
    <property type="match status" value="1"/>
</dbReference>